<proteinExistence type="predicted"/>
<organism evidence="2">
    <name type="scientific">Cupriavidus oxalaticus</name>
    <dbReference type="NCBI Taxonomy" id="96344"/>
    <lineage>
        <taxon>Bacteria</taxon>
        <taxon>Pseudomonadati</taxon>
        <taxon>Pseudomonadota</taxon>
        <taxon>Betaproteobacteria</taxon>
        <taxon>Burkholderiales</taxon>
        <taxon>Burkholderiaceae</taxon>
        <taxon>Cupriavidus</taxon>
    </lineage>
</organism>
<reference evidence="2" key="1">
    <citation type="submission" date="2018-01" db="EMBL/GenBank/DDBJ databases">
        <authorList>
            <person name="Clerissi C."/>
        </authorList>
    </citation>
    <scope>NUCLEOTIDE SEQUENCE</scope>
    <source>
        <strain evidence="2">Cupriavidus oxalaticus LMG 2235</strain>
    </source>
</reference>
<name>A0A375GKY3_9BURK</name>
<feature type="region of interest" description="Disordered" evidence="1">
    <location>
        <begin position="192"/>
        <end position="212"/>
    </location>
</feature>
<feature type="region of interest" description="Disordered" evidence="1">
    <location>
        <begin position="22"/>
        <end position="102"/>
    </location>
</feature>
<dbReference type="EMBL" id="OGUS01000137">
    <property type="protein sequence ID" value="SPC19871.1"/>
    <property type="molecule type" value="Genomic_DNA"/>
</dbReference>
<accession>A0A375GKY3</accession>
<feature type="compositionally biased region" description="Low complexity" evidence="1">
    <location>
        <begin position="196"/>
        <end position="212"/>
    </location>
</feature>
<comment type="caution">
    <text evidence="2">The sequence shown here is derived from an EMBL/GenBank/DDBJ whole genome shotgun (WGS) entry which is preliminary data.</text>
</comment>
<dbReference type="AlphaFoldDB" id="A0A375GKY3"/>
<protein>
    <submittedName>
        <fullName evidence="2">Uncharacterized protein</fullName>
    </submittedName>
</protein>
<evidence type="ECO:0000313" key="2">
    <source>
        <dbReference type="EMBL" id="SPC19871.1"/>
    </source>
</evidence>
<gene>
    <name evidence="2" type="ORF">CO2235_MP20252</name>
</gene>
<dbReference type="Proteomes" id="UP000256862">
    <property type="component" value="Plasmid CO2235_mp"/>
</dbReference>
<evidence type="ECO:0000256" key="1">
    <source>
        <dbReference type="SAM" id="MobiDB-lite"/>
    </source>
</evidence>
<sequence length="212" mass="23335">MRAQHGGKHAGRHAMVECEEVEHGVAADQQQAGQRHMQPFAPRGQHMAARQADGAEHRQRHRKAQRQQGKGRGVVQPEARRDGAAAPQQHEQGCGPERGGYRMPGVRCGARLRRAVVFGGHKCHLSKAWQAPARGRANRLQRRATRAAAVPSGTRRREYRGRECCDAGRDAPVSRVAAGADARRRRAAAAVRQRRTQAGDARTATLRTAVRR</sequence>